<evidence type="ECO:0000313" key="1">
    <source>
        <dbReference type="EMBL" id="EKC63527.1"/>
    </source>
</evidence>
<sequence>TKRFEYVKSGLTDGKTHYRYKANGAYVVQMP</sequence>
<accession>K1SSD7</accession>
<comment type="caution">
    <text evidence="1">The sequence shown here is derived from an EMBL/GenBank/DDBJ whole genome shotgun (WGS) entry which is preliminary data.</text>
</comment>
<dbReference type="AlphaFoldDB" id="K1SSD7"/>
<gene>
    <name evidence="1" type="ORF">OBE_07421</name>
</gene>
<organism evidence="1">
    <name type="scientific">human gut metagenome</name>
    <dbReference type="NCBI Taxonomy" id="408170"/>
    <lineage>
        <taxon>unclassified sequences</taxon>
        <taxon>metagenomes</taxon>
        <taxon>organismal metagenomes</taxon>
    </lineage>
</organism>
<name>K1SSD7_9ZZZZ</name>
<dbReference type="EMBL" id="AJWZ01005100">
    <property type="protein sequence ID" value="EKC63527.1"/>
    <property type="molecule type" value="Genomic_DNA"/>
</dbReference>
<reference evidence="1" key="1">
    <citation type="journal article" date="2013" name="Environ. Microbiol.">
        <title>Microbiota from the distal guts of lean and obese adolescents exhibit partial functional redundancy besides clear differences in community structure.</title>
        <authorList>
            <person name="Ferrer M."/>
            <person name="Ruiz A."/>
            <person name="Lanza F."/>
            <person name="Haange S.B."/>
            <person name="Oberbach A."/>
            <person name="Till H."/>
            <person name="Bargiela R."/>
            <person name="Campoy C."/>
            <person name="Segura M.T."/>
            <person name="Richter M."/>
            <person name="von Bergen M."/>
            <person name="Seifert J."/>
            <person name="Suarez A."/>
        </authorList>
    </citation>
    <scope>NUCLEOTIDE SEQUENCE</scope>
</reference>
<proteinExistence type="predicted"/>
<protein>
    <submittedName>
        <fullName evidence="1">Uncharacterized protein</fullName>
    </submittedName>
</protein>
<feature type="non-terminal residue" evidence="1">
    <location>
        <position position="1"/>
    </location>
</feature>